<dbReference type="AlphaFoldDB" id="A0A1G9XGK4"/>
<dbReference type="RefSeq" id="WP_089698695.1">
    <property type="nucleotide sequence ID" value="NZ_FNHL01000004.1"/>
</dbReference>
<dbReference type="STRING" id="660521.SAMN04487949_2968"/>
<evidence type="ECO:0000313" key="2">
    <source>
        <dbReference type="Proteomes" id="UP000199451"/>
    </source>
</evidence>
<dbReference type="Proteomes" id="UP000199451">
    <property type="component" value="Unassembled WGS sequence"/>
</dbReference>
<reference evidence="2" key="1">
    <citation type="submission" date="2016-10" db="EMBL/GenBank/DDBJ databases">
        <authorList>
            <person name="Varghese N."/>
            <person name="Submissions S."/>
        </authorList>
    </citation>
    <scope>NUCLEOTIDE SEQUENCE [LARGE SCALE GENOMIC DNA]</scope>
    <source>
        <strain evidence="2">CGMCC 1.10119</strain>
    </source>
</reference>
<sequence length="62" mass="6857">MSESRFEWLGQAENDVLARLATEPCPQRQCDGTLNRGEYKDAPAVVCDACEVPAARLWSDDA</sequence>
<dbReference type="OrthoDB" id="245896at2157"/>
<gene>
    <name evidence="1" type="ORF">SAMN04487949_2968</name>
</gene>
<name>A0A1G9XGK4_9EURY</name>
<dbReference type="NCBIfam" id="NF041921">
    <property type="entry name" value="HVO_A0556"/>
    <property type="match status" value="1"/>
</dbReference>
<evidence type="ECO:0000313" key="1">
    <source>
        <dbReference type="EMBL" id="SDM95433.1"/>
    </source>
</evidence>
<keyword evidence="2" id="KW-1185">Reference proteome</keyword>
<protein>
    <submittedName>
        <fullName evidence="1">Uncharacterized protein</fullName>
    </submittedName>
</protein>
<accession>A0A1G9XGK4</accession>
<dbReference type="InterPro" id="IPR049681">
    <property type="entry name" value="HVO_A0556-like"/>
</dbReference>
<dbReference type="EMBL" id="FNHL01000004">
    <property type="protein sequence ID" value="SDM95433.1"/>
    <property type="molecule type" value="Genomic_DNA"/>
</dbReference>
<organism evidence="1 2">
    <name type="scientific">Halogranum gelatinilyticum</name>
    <dbReference type="NCBI Taxonomy" id="660521"/>
    <lineage>
        <taxon>Archaea</taxon>
        <taxon>Methanobacteriati</taxon>
        <taxon>Methanobacteriota</taxon>
        <taxon>Stenosarchaea group</taxon>
        <taxon>Halobacteria</taxon>
        <taxon>Halobacteriales</taxon>
        <taxon>Haloferacaceae</taxon>
    </lineage>
</organism>
<proteinExistence type="predicted"/>